<organism evidence="1">
    <name type="scientific">Arion vulgaris</name>
    <dbReference type="NCBI Taxonomy" id="1028688"/>
    <lineage>
        <taxon>Eukaryota</taxon>
        <taxon>Metazoa</taxon>
        <taxon>Spiralia</taxon>
        <taxon>Lophotrochozoa</taxon>
        <taxon>Mollusca</taxon>
        <taxon>Gastropoda</taxon>
        <taxon>Heterobranchia</taxon>
        <taxon>Euthyneura</taxon>
        <taxon>Panpulmonata</taxon>
        <taxon>Eupulmonata</taxon>
        <taxon>Stylommatophora</taxon>
        <taxon>Helicina</taxon>
        <taxon>Arionoidea</taxon>
        <taxon>Arionidae</taxon>
        <taxon>Arion</taxon>
    </lineage>
</organism>
<name>A0A0B7BVQ9_9EUPU</name>
<evidence type="ECO:0000313" key="1">
    <source>
        <dbReference type="EMBL" id="CEK97304.1"/>
    </source>
</evidence>
<dbReference type="AlphaFoldDB" id="A0A0B7BVQ9"/>
<gene>
    <name evidence="1" type="primary">ORF215367</name>
</gene>
<sequence length="55" mass="6317">MLGLRQHWNAKLEVSSSKLDHFYRDEQQVLSCKQSGDCHWLGIANQTKDCNLAVN</sequence>
<dbReference type="EMBL" id="HACG01050439">
    <property type="protein sequence ID" value="CEK97304.1"/>
    <property type="molecule type" value="Transcribed_RNA"/>
</dbReference>
<accession>A0A0B7BVQ9</accession>
<proteinExistence type="predicted"/>
<protein>
    <submittedName>
        <fullName evidence="1">Uncharacterized protein</fullName>
    </submittedName>
</protein>
<reference evidence="1" key="1">
    <citation type="submission" date="2014-12" db="EMBL/GenBank/DDBJ databases">
        <title>Insight into the proteome of Arion vulgaris.</title>
        <authorList>
            <person name="Aradska J."/>
            <person name="Bulat T."/>
            <person name="Smidak R."/>
            <person name="Sarate P."/>
            <person name="Gangsoo J."/>
            <person name="Sialana F."/>
            <person name="Bilban M."/>
            <person name="Lubec G."/>
        </authorList>
    </citation>
    <scope>NUCLEOTIDE SEQUENCE</scope>
    <source>
        <tissue evidence="1">Skin</tissue>
    </source>
</reference>